<keyword evidence="7" id="KW-1185">Reference proteome</keyword>
<accession>A0A918QFR2</accession>
<dbReference type="Gene3D" id="1.10.10.60">
    <property type="entry name" value="Homeodomain-like"/>
    <property type="match status" value="1"/>
</dbReference>
<dbReference type="Pfam" id="PF14525">
    <property type="entry name" value="AraC_binding_2"/>
    <property type="match status" value="1"/>
</dbReference>
<reference evidence="6" key="2">
    <citation type="submission" date="2020-09" db="EMBL/GenBank/DDBJ databases">
        <authorList>
            <person name="Sun Q."/>
            <person name="Kim S."/>
        </authorList>
    </citation>
    <scope>NUCLEOTIDE SEQUENCE</scope>
    <source>
        <strain evidence="6">KCTC 32296</strain>
    </source>
</reference>
<keyword evidence="2" id="KW-0238">DNA-binding</keyword>
<dbReference type="SMART" id="SM00342">
    <property type="entry name" value="HTH_ARAC"/>
    <property type="match status" value="1"/>
</dbReference>
<dbReference type="InterPro" id="IPR018060">
    <property type="entry name" value="HTH_AraC"/>
</dbReference>
<gene>
    <name evidence="6" type="ORF">GCM10011273_31910</name>
</gene>
<dbReference type="PANTHER" id="PTHR31891:SF1">
    <property type="entry name" value="FORMAMIDASE C869.04-RELATED"/>
    <property type="match status" value="1"/>
</dbReference>
<evidence type="ECO:0000256" key="1">
    <source>
        <dbReference type="ARBA" id="ARBA00023015"/>
    </source>
</evidence>
<dbReference type="Proteomes" id="UP000662572">
    <property type="component" value="Unassembled WGS sequence"/>
</dbReference>
<feature type="domain" description="HTH araC/xylS-type" evidence="5">
    <location>
        <begin position="218"/>
        <end position="319"/>
    </location>
</feature>
<feature type="region of interest" description="Disordered" evidence="4">
    <location>
        <begin position="312"/>
        <end position="349"/>
    </location>
</feature>
<evidence type="ECO:0000256" key="2">
    <source>
        <dbReference type="ARBA" id="ARBA00023125"/>
    </source>
</evidence>
<evidence type="ECO:0000313" key="7">
    <source>
        <dbReference type="Proteomes" id="UP000662572"/>
    </source>
</evidence>
<keyword evidence="3" id="KW-0804">Transcription</keyword>
<dbReference type="PANTHER" id="PTHR31891">
    <property type="entry name" value="FORMAMIDASE C869.04-RELATED"/>
    <property type="match status" value="1"/>
</dbReference>
<dbReference type="PRINTS" id="PR00032">
    <property type="entry name" value="HTHARAC"/>
</dbReference>
<dbReference type="InterPro" id="IPR009057">
    <property type="entry name" value="Homeodomain-like_sf"/>
</dbReference>
<evidence type="ECO:0000256" key="4">
    <source>
        <dbReference type="SAM" id="MobiDB-lite"/>
    </source>
</evidence>
<dbReference type="Pfam" id="PF12833">
    <property type="entry name" value="HTH_18"/>
    <property type="match status" value="1"/>
</dbReference>
<dbReference type="GO" id="GO:0003700">
    <property type="term" value="F:DNA-binding transcription factor activity"/>
    <property type="evidence" value="ECO:0007669"/>
    <property type="project" value="InterPro"/>
</dbReference>
<comment type="caution">
    <text evidence="6">The sequence shown here is derived from an EMBL/GenBank/DDBJ whole genome shotgun (WGS) entry which is preliminary data.</text>
</comment>
<dbReference type="PROSITE" id="PS01124">
    <property type="entry name" value="HTH_ARAC_FAMILY_2"/>
    <property type="match status" value="1"/>
</dbReference>
<dbReference type="GO" id="GO:0016811">
    <property type="term" value="F:hydrolase activity, acting on carbon-nitrogen (but not peptide) bonds, in linear amides"/>
    <property type="evidence" value="ECO:0007669"/>
    <property type="project" value="InterPro"/>
</dbReference>
<evidence type="ECO:0000256" key="3">
    <source>
        <dbReference type="ARBA" id="ARBA00023163"/>
    </source>
</evidence>
<evidence type="ECO:0000313" key="6">
    <source>
        <dbReference type="EMBL" id="GGZ42832.1"/>
    </source>
</evidence>
<proteinExistence type="predicted"/>
<dbReference type="GO" id="GO:0043565">
    <property type="term" value="F:sequence-specific DNA binding"/>
    <property type="evidence" value="ECO:0007669"/>
    <property type="project" value="InterPro"/>
</dbReference>
<dbReference type="AlphaFoldDB" id="A0A918QFR2"/>
<dbReference type="SUPFAM" id="SSF46689">
    <property type="entry name" value="Homeodomain-like"/>
    <property type="match status" value="1"/>
</dbReference>
<dbReference type="InterPro" id="IPR035418">
    <property type="entry name" value="AraC-bd_2"/>
</dbReference>
<sequence>MRSPKLPDSPMLRFTTNAYPKEQRWDSWRFALQRKSLKLEALSTDTAYGELSSYQSTQGVDFISVSSTAQIVKIDMQDQPDHIWLLQLLEGDLKVSHGTHNLSVREGDIVFGDGNIEAVLDFHRDHRFLLIKVPKPYLALRVRNPLPDGINLIASDTGAGRILSGMLRSVADTINDLNTDRVRPVELSLPEFLLTALMEGAPSKSLGGSAGARAMLLERVFQTIEMHLSDPNLNLQQVASEHGISMRYLQKLFETVDESFGHYVKLRRLERCRMDLLSPLHAQKSISDILFQWGFNDSASFSRAFREQYGVSPREYRKSPPLENEDSEAPRRGRPTARQEKPPLAEDEPLEIDETLTAEADADDAPLPVQSGVRHHYLPASPETVHWGYISRNLKPTLRVQSGDYVTIETLTHHAADDYERMIEGDAGAESVYAWTPEGKAIERRGAGPMDGSAVGRGAGEGFGVHICTGPIGVMGAKPGDVVEVRFLEIKTRPSANPKFAGRSFGSNVAAYWGFHYHDLLTEPKPREVVTIYEVETSHERCCAHAVYNFRYTPQIDPYGTKHDRYDYPGVPIDHTTIQKNYDVLRNVEIPVRPHFGFVAVAPAQEGLVDSVPPANFGGNIDNWRLGPGASIFLPVNVAEALLSLGDPHASQGDSELCGTAIECSMTALIQIVLHPKSTQRDPLRDLDYPLIETKDEWVIMGFSQPNYLRELGDKAQSEIYKKASIEGAMRDAFRKARRFLMTTKGLSEDEAISLLSVGVDFGVTQMVNGNWGAHAIIRKGIFTG</sequence>
<reference evidence="6" key="1">
    <citation type="journal article" date="2014" name="Int. J. Syst. Evol. Microbiol.">
        <title>Complete genome sequence of Corynebacterium casei LMG S-19264T (=DSM 44701T), isolated from a smear-ripened cheese.</title>
        <authorList>
            <consortium name="US DOE Joint Genome Institute (JGI-PGF)"/>
            <person name="Walter F."/>
            <person name="Albersmeier A."/>
            <person name="Kalinowski J."/>
            <person name="Ruckert C."/>
        </authorList>
    </citation>
    <scope>NUCLEOTIDE SEQUENCE</scope>
    <source>
        <strain evidence="6">KCTC 32296</strain>
    </source>
</reference>
<dbReference type="EMBL" id="BMZB01000006">
    <property type="protein sequence ID" value="GGZ42832.1"/>
    <property type="molecule type" value="Genomic_DNA"/>
</dbReference>
<dbReference type="InterPro" id="IPR004304">
    <property type="entry name" value="FmdA_AmdA"/>
</dbReference>
<dbReference type="InterPro" id="IPR020449">
    <property type="entry name" value="Tscrpt_reg_AraC-type_HTH"/>
</dbReference>
<name>A0A918QFR2_9CAUL</name>
<evidence type="ECO:0000259" key="5">
    <source>
        <dbReference type="PROSITE" id="PS01124"/>
    </source>
</evidence>
<organism evidence="6 7">
    <name type="scientific">Asticcacaulis endophyticus</name>
    <dbReference type="NCBI Taxonomy" id="1395890"/>
    <lineage>
        <taxon>Bacteria</taxon>
        <taxon>Pseudomonadati</taxon>
        <taxon>Pseudomonadota</taxon>
        <taxon>Alphaproteobacteria</taxon>
        <taxon>Caulobacterales</taxon>
        <taxon>Caulobacteraceae</taxon>
        <taxon>Asticcacaulis</taxon>
    </lineage>
</organism>
<dbReference type="SUPFAM" id="SSF141130">
    <property type="entry name" value="Acetamidase/Formamidase-like"/>
    <property type="match status" value="1"/>
</dbReference>
<dbReference type="Gene3D" id="3.10.28.20">
    <property type="entry name" value="Acetamidase/Formamidase-like domains"/>
    <property type="match status" value="1"/>
</dbReference>
<dbReference type="Gene3D" id="2.60.120.580">
    <property type="entry name" value="Acetamidase/Formamidase-like domains"/>
    <property type="match status" value="2"/>
</dbReference>
<protein>
    <submittedName>
        <fullName evidence="6">Transcriptional regulator</fullName>
    </submittedName>
</protein>
<keyword evidence="1" id="KW-0805">Transcription regulation</keyword>
<dbReference type="Pfam" id="PF03069">
    <property type="entry name" value="FmdA_AmdA"/>
    <property type="match status" value="1"/>
</dbReference>